<dbReference type="Gene3D" id="3.40.50.10090">
    <property type="match status" value="2"/>
</dbReference>
<dbReference type="GO" id="GO:0005829">
    <property type="term" value="C:cytosol"/>
    <property type="evidence" value="ECO:0007669"/>
    <property type="project" value="TreeGrafter"/>
</dbReference>
<dbReference type="GeneID" id="30202597"/>
<dbReference type="Pfam" id="PF02602">
    <property type="entry name" value="HEM4"/>
    <property type="match status" value="1"/>
</dbReference>
<reference evidence="2 3" key="1">
    <citation type="journal article" date="2016" name="Proc. Natl. Acad. Sci. U.S.A.">
        <title>Comparative genomics of biotechnologically important yeasts.</title>
        <authorList>
            <person name="Riley R."/>
            <person name="Haridas S."/>
            <person name="Wolfe K.H."/>
            <person name="Lopes M.R."/>
            <person name="Hittinger C.T."/>
            <person name="Goeker M."/>
            <person name="Salamov A.A."/>
            <person name="Wisecaver J.H."/>
            <person name="Long T.M."/>
            <person name="Calvey C.H."/>
            <person name="Aerts A.L."/>
            <person name="Barry K.W."/>
            <person name="Choi C."/>
            <person name="Clum A."/>
            <person name="Coughlan A.Y."/>
            <person name="Deshpande S."/>
            <person name="Douglass A.P."/>
            <person name="Hanson S.J."/>
            <person name="Klenk H.-P."/>
            <person name="LaButti K.M."/>
            <person name="Lapidus A."/>
            <person name="Lindquist E.A."/>
            <person name="Lipzen A.M."/>
            <person name="Meier-Kolthoff J.P."/>
            <person name="Ohm R.A."/>
            <person name="Otillar R.P."/>
            <person name="Pangilinan J.L."/>
            <person name="Peng Y."/>
            <person name="Rokas A."/>
            <person name="Rosa C.A."/>
            <person name="Scheuner C."/>
            <person name="Sibirny A.A."/>
            <person name="Slot J.C."/>
            <person name="Stielow J.B."/>
            <person name="Sun H."/>
            <person name="Kurtzman C.P."/>
            <person name="Blackwell M."/>
            <person name="Grigoriev I.V."/>
            <person name="Jeffries T.W."/>
        </authorList>
    </citation>
    <scope>NUCLEOTIDE SEQUENCE [LARGE SCALE GENOMIC DNA]</scope>
    <source>
        <strain evidence="3">ATCC 58044 / CBS 1984 / NCYC 433 / NRRL Y-366-8</strain>
    </source>
</reference>
<dbReference type="STRING" id="683960.A0A1E3P9L0"/>
<feature type="domain" description="Tetrapyrrole biosynthesis uroporphyrinogen III synthase" evidence="1">
    <location>
        <begin position="16"/>
        <end position="254"/>
    </location>
</feature>
<name>A0A1E3P9L0_WICAA</name>
<protein>
    <recommendedName>
        <fullName evidence="1">Tetrapyrrole biosynthesis uroporphyrinogen III synthase domain-containing protein</fullName>
    </recommendedName>
</protein>
<dbReference type="Proteomes" id="UP000094112">
    <property type="component" value="Unassembled WGS sequence"/>
</dbReference>
<dbReference type="CDD" id="cd06578">
    <property type="entry name" value="HemD"/>
    <property type="match status" value="1"/>
</dbReference>
<organism evidence="2 3">
    <name type="scientific">Wickerhamomyces anomalus (strain ATCC 58044 / CBS 1984 / NCYC 433 / NRRL Y-366-8)</name>
    <name type="common">Yeast</name>
    <name type="synonym">Hansenula anomala</name>
    <dbReference type="NCBI Taxonomy" id="683960"/>
    <lineage>
        <taxon>Eukaryota</taxon>
        <taxon>Fungi</taxon>
        <taxon>Dikarya</taxon>
        <taxon>Ascomycota</taxon>
        <taxon>Saccharomycotina</taxon>
        <taxon>Saccharomycetes</taxon>
        <taxon>Phaffomycetales</taxon>
        <taxon>Wickerhamomycetaceae</taxon>
        <taxon>Wickerhamomyces</taxon>
    </lineage>
</organism>
<dbReference type="InterPro" id="IPR039793">
    <property type="entry name" value="UROS/Hem4"/>
</dbReference>
<dbReference type="GO" id="GO:0004852">
    <property type="term" value="F:uroporphyrinogen-III synthase activity"/>
    <property type="evidence" value="ECO:0007669"/>
    <property type="project" value="EnsemblFungi"/>
</dbReference>
<dbReference type="GO" id="GO:0006780">
    <property type="term" value="P:uroporphyrinogen III biosynthetic process"/>
    <property type="evidence" value="ECO:0007669"/>
    <property type="project" value="InterPro"/>
</dbReference>
<dbReference type="PANTHER" id="PTHR12390">
    <property type="entry name" value="UROPORPHYRINOGEN III SYNTHASE"/>
    <property type="match status" value="1"/>
</dbReference>
<proteinExistence type="predicted"/>
<sequence>MSSVLFLKNKTVPKDPYHESFQESGYDITFIPLLDHIHAELSVIVDYLKSSDFIEYTYALIITSQRAVEALDAALKLIDQHTRTRIFNKLAFTVGPATHKILSELGFKNIEGGIDAGNGTILSEIIINRLSKDQRVTFFTGETRRDIIPKRLTSEGFDLKEMVIYKTIAKEGIIDRFTESFEAQRANDSTKWIIFFSPQGTQEIVTYLKTFQHDSSFQSNCKIASIGPTTETYLIENGIKPHLVSSKPEAKTLLKDIQSYNNI</sequence>
<dbReference type="RefSeq" id="XP_019041312.1">
    <property type="nucleotide sequence ID" value="XM_019185351.1"/>
</dbReference>
<evidence type="ECO:0000259" key="1">
    <source>
        <dbReference type="Pfam" id="PF02602"/>
    </source>
</evidence>
<dbReference type="UniPathway" id="UPA00251">
    <property type="reaction ID" value="UER00320"/>
</dbReference>
<evidence type="ECO:0000313" key="2">
    <source>
        <dbReference type="EMBL" id="ODQ62105.1"/>
    </source>
</evidence>
<gene>
    <name evidence="2" type="ORF">WICANDRAFT_82213</name>
</gene>
<dbReference type="PANTHER" id="PTHR12390:SF0">
    <property type="entry name" value="UROPORPHYRINOGEN-III SYNTHASE"/>
    <property type="match status" value="1"/>
</dbReference>
<keyword evidence="3" id="KW-1185">Reference proteome</keyword>
<dbReference type="OrthoDB" id="5595751at2759"/>
<dbReference type="EMBL" id="KV454208">
    <property type="protein sequence ID" value="ODQ62105.1"/>
    <property type="molecule type" value="Genomic_DNA"/>
</dbReference>
<dbReference type="AlphaFoldDB" id="A0A1E3P9L0"/>
<dbReference type="InterPro" id="IPR003754">
    <property type="entry name" value="4pyrrol_synth_uPrphyn_synth"/>
</dbReference>
<dbReference type="SUPFAM" id="SSF69618">
    <property type="entry name" value="HemD-like"/>
    <property type="match status" value="1"/>
</dbReference>
<dbReference type="GO" id="GO:0006782">
    <property type="term" value="P:protoporphyrinogen IX biosynthetic process"/>
    <property type="evidence" value="ECO:0007669"/>
    <property type="project" value="UniProtKB-UniPathway"/>
</dbReference>
<dbReference type="InterPro" id="IPR036108">
    <property type="entry name" value="4pyrrol_syn_uPrphyn_synt_sf"/>
</dbReference>
<accession>A0A1E3P9L0</accession>
<evidence type="ECO:0000313" key="3">
    <source>
        <dbReference type="Proteomes" id="UP000094112"/>
    </source>
</evidence>